<evidence type="ECO:0000256" key="1">
    <source>
        <dbReference type="SAM" id="MobiDB-lite"/>
    </source>
</evidence>
<name>A0A2P6SBF8_ROSCH</name>
<gene>
    <name evidence="2" type="ORF">RchiOBHm_Chr1g0330981</name>
</gene>
<evidence type="ECO:0000313" key="2">
    <source>
        <dbReference type="EMBL" id="PRQ56004.1"/>
    </source>
</evidence>
<reference evidence="2 3" key="1">
    <citation type="journal article" date="2018" name="Nat. Genet.">
        <title>The Rosa genome provides new insights in the design of modern roses.</title>
        <authorList>
            <person name="Bendahmane M."/>
        </authorList>
    </citation>
    <scope>NUCLEOTIDE SEQUENCE [LARGE SCALE GENOMIC DNA]</scope>
    <source>
        <strain evidence="3">cv. Old Blush</strain>
    </source>
</reference>
<comment type="caution">
    <text evidence="2">The sequence shown here is derived from an EMBL/GenBank/DDBJ whole genome shotgun (WGS) entry which is preliminary data.</text>
</comment>
<organism evidence="2 3">
    <name type="scientific">Rosa chinensis</name>
    <name type="common">China rose</name>
    <dbReference type="NCBI Taxonomy" id="74649"/>
    <lineage>
        <taxon>Eukaryota</taxon>
        <taxon>Viridiplantae</taxon>
        <taxon>Streptophyta</taxon>
        <taxon>Embryophyta</taxon>
        <taxon>Tracheophyta</taxon>
        <taxon>Spermatophyta</taxon>
        <taxon>Magnoliopsida</taxon>
        <taxon>eudicotyledons</taxon>
        <taxon>Gunneridae</taxon>
        <taxon>Pentapetalae</taxon>
        <taxon>rosids</taxon>
        <taxon>fabids</taxon>
        <taxon>Rosales</taxon>
        <taxon>Rosaceae</taxon>
        <taxon>Rosoideae</taxon>
        <taxon>Rosoideae incertae sedis</taxon>
        <taxon>Rosa</taxon>
    </lineage>
</organism>
<dbReference type="Proteomes" id="UP000238479">
    <property type="component" value="Chromosome 1"/>
</dbReference>
<proteinExistence type="predicted"/>
<dbReference type="EMBL" id="PDCK01000039">
    <property type="protein sequence ID" value="PRQ56004.1"/>
    <property type="molecule type" value="Genomic_DNA"/>
</dbReference>
<dbReference type="AlphaFoldDB" id="A0A2P6SBF8"/>
<sequence>MSISPPVKRKVVFSDQEEDIDHNPFPSLEMSVSAFSSTPLLPKLMNLKLQPKANQLSPRSPINPLYDHIGFEVSPFPQLRRRSTATLNGGQESFINHRLHSTLNKNGALAGDDCFSSLPKRDGVSKEPMNTTSPLGNLVISTERKAPKILFPNPTTGEGYPDVPGTQSPEPVGNWRF</sequence>
<dbReference type="Gramene" id="PRQ56004">
    <property type="protein sequence ID" value="PRQ56004"/>
    <property type="gene ID" value="RchiOBHm_Chr1g0330981"/>
</dbReference>
<keyword evidence="3" id="KW-1185">Reference proteome</keyword>
<protein>
    <submittedName>
        <fullName evidence="2">Uncharacterized protein</fullName>
    </submittedName>
</protein>
<accession>A0A2P6SBF8</accession>
<feature type="region of interest" description="Disordered" evidence="1">
    <location>
        <begin position="151"/>
        <end position="177"/>
    </location>
</feature>
<evidence type="ECO:0000313" key="3">
    <source>
        <dbReference type="Proteomes" id="UP000238479"/>
    </source>
</evidence>